<dbReference type="InterPro" id="IPR016039">
    <property type="entry name" value="Thiolase-like"/>
</dbReference>
<reference evidence="1 2" key="1">
    <citation type="submission" date="2024-06" db="EMBL/GenBank/DDBJ databases">
        <title>The Natural Products Discovery Center: Release of the First 8490 Sequenced Strains for Exploring Actinobacteria Biosynthetic Diversity.</title>
        <authorList>
            <person name="Kalkreuter E."/>
            <person name="Kautsar S.A."/>
            <person name="Yang D."/>
            <person name="Bader C.D."/>
            <person name="Teijaro C.N."/>
            <person name="Fluegel L."/>
            <person name="Davis C.M."/>
            <person name="Simpson J.R."/>
            <person name="Lauterbach L."/>
            <person name="Steele A.D."/>
            <person name="Gui C."/>
            <person name="Meng S."/>
            <person name="Li G."/>
            <person name="Viehrig K."/>
            <person name="Ye F."/>
            <person name="Su P."/>
            <person name="Kiefer A.F."/>
            <person name="Nichols A."/>
            <person name="Cepeda A.J."/>
            <person name="Yan W."/>
            <person name="Fan B."/>
            <person name="Jiang Y."/>
            <person name="Adhikari A."/>
            <person name="Zheng C.-J."/>
            <person name="Schuster L."/>
            <person name="Cowan T.M."/>
            <person name="Smanski M.J."/>
            <person name="Chevrette M.G."/>
            <person name="De Carvalho L.P.S."/>
            <person name="Shen B."/>
        </authorList>
    </citation>
    <scope>NUCLEOTIDE SEQUENCE [LARGE SCALE GENOMIC DNA]</scope>
    <source>
        <strain evidence="1 2">NPDC019708</strain>
    </source>
</reference>
<evidence type="ECO:0008006" key="3">
    <source>
        <dbReference type="Google" id="ProtNLM"/>
    </source>
</evidence>
<accession>A0ABV2WRF6</accession>
<dbReference type="SUPFAM" id="SSF53901">
    <property type="entry name" value="Thiolase-like"/>
    <property type="match status" value="2"/>
</dbReference>
<comment type="caution">
    <text evidence="1">The sequence shown here is derived from an EMBL/GenBank/DDBJ whole genome shotgun (WGS) entry which is preliminary data.</text>
</comment>
<dbReference type="InterPro" id="IPR002155">
    <property type="entry name" value="Thiolase"/>
</dbReference>
<evidence type="ECO:0000313" key="1">
    <source>
        <dbReference type="EMBL" id="MEU1953439.1"/>
    </source>
</evidence>
<organism evidence="1 2">
    <name type="scientific">Nocardia rhamnosiphila</name>
    <dbReference type="NCBI Taxonomy" id="426716"/>
    <lineage>
        <taxon>Bacteria</taxon>
        <taxon>Bacillati</taxon>
        <taxon>Actinomycetota</taxon>
        <taxon>Actinomycetes</taxon>
        <taxon>Mycobacteriales</taxon>
        <taxon>Nocardiaceae</taxon>
        <taxon>Nocardia</taxon>
    </lineage>
</organism>
<dbReference type="RefSeq" id="WP_356957891.1">
    <property type="nucleotide sequence ID" value="NZ_JBEYBD010000011.1"/>
</dbReference>
<protein>
    <recommendedName>
        <fullName evidence="3">Acetyl-CoA acetyltransferase</fullName>
    </recommendedName>
</protein>
<dbReference type="PANTHER" id="PTHR42870">
    <property type="entry name" value="ACETYL-COA C-ACETYLTRANSFERASE"/>
    <property type="match status" value="1"/>
</dbReference>
<dbReference type="PANTHER" id="PTHR42870:SF1">
    <property type="entry name" value="NON-SPECIFIC LIPID-TRANSFER PROTEIN-LIKE 2"/>
    <property type="match status" value="1"/>
</dbReference>
<gene>
    <name evidence="1" type="ORF">ABZ510_16405</name>
</gene>
<proteinExistence type="predicted"/>
<dbReference type="EMBL" id="JBEYBF010000010">
    <property type="protein sequence ID" value="MEU1953439.1"/>
    <property type="molecule type" value="Genomic_DNA"/>
</dbReference>
<dbReference type="Gene3D" id="3.40.47.10">
    <property type="match status" value="1"/>
</dbReference>
<keyword evidence="2" id="KW-1185">Reference proteome</keyword>
<evidence type="ECO:0000313" key="2">
    <source>
        <dbReference type="Proteomes" id="UP001550628"/>
    </source>
</evidence>
<dbReference type="Proteomes" id="UP001550628">
    <property type="component" value="Unassembled WGS sequence"/>
</dbReference>
<sequence length="382" mass="39564">MSSTDRTRTVPRLAPVHIVGAATTRFLPEHDTMLDELVFEAVHAALRDCGLRKQDAGLSVLASMDVLDGRSISSGLTTMASGGYLNDAFRIEGDSGLAVIAAAQAIAAGDVEVAIAVGVHNPETRSGNPARRREFLAQVSNLGFDPHFDRPIGLTADAVYGMHASIGVGNGANGREQLAALAADEITRAAARSRAARTAPVTTGDVLASEQIAWPLNELMMPAHTTGAVAVVMASPARAGRAVGRDARLTGLGHATGRYTWDGQWFTDPAATTRRAAADAYARAGIEEPSDSVDLVELSAPSPALHEPYLTALGLSGLPPGRVNRSGGVRSTFPGLANGALRLVETVEGLAAGGETRGVVHSVDTETGLVSEDTTVLVVEAI</sequence>
<dbReference type="PIRSF" id="PIRSF000429">
    <property type="entry name" value="Ac-CoA_Ac_transf"/>
    <property type="match status" value="1"/>
</dbReference>
<name>A0ABV2WRF6_9NOCA</name>